<dbReference type="GO" id="GO:0052689">
    <property type="term" value="F:carboxylic ester hydrolase activity"/>
    <property type="evidence" value="ECO:0007669"/>
    <property type="project" value="TreeGrafter"/>
</dbReference>
<dbReference type="InterPro" id="IPR029058">
    <property type="entry name" value="AB_hydrolase_fold"/>
</dbReference>
<keyword evidence="2 3" id="KW-0378">Hydrolase</keyword>
<dbReference type="Proteomes" id="UP000288388">
    <property type="component" value="Unassembled WGS sequence"/>
</dbReference>
<comment type="similarity">
    <text evidence="1 3">Belongs to the type-B carboxylesterase/lipase family.</text>
</comment>
<evidence type="ECO:0000256" key="1">
    <source>
        <dbReference type="ARBA" id="ARBA00005964"/>
    </source>
</evidence>
<dbReference type="PROSITE" id="PS00941">
    <property type="entry name" value="CARBOXYLESTERASE_B_2"/>
    <property type="match status" value="1"/>
</dbReference>
<dbReference type="Pfam" id="PF00135">
    <property type="entry name" value="COesterase"/>
    <property type="match status" value="1"/>
</dbReference>
<evidence type="ECO:0000313" key="7">
    <source>
        <dbReference type="Proteomes" id="UP000288388"/>
    </source>
</evidence>
<dbReference type="Gene3D" id="3.40.50.1820">
    <property type="entry name" value="alpha/beta hydrolase"/>
    <property type="match status" value="1"/>
</dbReference>
<accession>A0A437UQ06</accession>
<evidence type="ECO:0000256" key="2">
    <source>
        <dbReference type="ARBA" id="ARBA00022801"/>
    </source>
</evidence>
<evidence type="ECO:0000256" key="4">
    <source>
        <dbReference type="SAM" id="MobiDB-lite"/>
    </source>
</evidence>
<dbReference type="PANTHER" id="PTHR43918">
    <property type="entry name" value="ACETYLCHOLINESTERASE"/>
    <property type="match status" value="1"/>
</dbReference>
<evidence type="ECO:0000259" key="5">
    <source>
        <dbReference type="Pfam" id="PF00135"/>
    </source>
</evidence>
<sequence>MNGPIIDTKKGKVQGINENGVNKFLGIPFAMPPVGERRFLPPFENDSWEGILDTTKFKASPMQLPGSSEGSMYPPEKRTSPSEDCLYLNVYTPENSQKKNLPVMVWLYGGHYMNGSSTSEGCEGSNFARNQDVVVVTFNYRVGIFGFMAHPKLHGKSEKCTNAGLEDMLATLRWIKANIEFFGGNPDNVTLFGVSAGSSAINVLLTCPEAKGLFHAAITQSGSPFNHDEWDIDELQEQKRCKKYLDSVGIDDEDLFTATVDQLLSKPDEYEASEFCPYVDGRLIPDRLEQSFLKGNIHDIPIILGCTADEAFILLGDREMVEKERFERTVTTKYPNHKKFIYEKYGAYLNDSPAYALGRFRSDNTIANMRYFASCLVENRLSPTFYYIFQRVTPGKEPYYFGAYHASENAYHFQNLSSKFINYGESDVRVSNTMAKYWANFARNHHPNTSDLPEWKQFDPDSNMIMYIDDPSECVPLKSKSLTIELQKMLEERTEKNNPGLGLNH</sequence>
<dbReference type="InterPro" id="IPR019819">
    <property type="entry name" value="Carboxylesterase_B_CS"/>
</dbReference>
<protein>
    <recommendedName>
        <fullName evidence="3">Carboxylic ester hydrolase</fullName>
        <ecNumber evidence="3">3.1.1.-</ecNumber>
    </recommendedName>
</protein>
<dbReference type="InterPro" id="IPR050654">
    <property type="entry name" value="AChE-related_enzymes"/>
</dbReference>
<dbReference type="PROSITE" id="PS00122">
    <property type="entry name" value="CARBOXYLESTERASE_B_1"/>
    <property type="match status" value="1"/>
</dbReference>
<feature type="domain" description="Carboxylesterase type B" evidence="5">
    <location>
        <begin position="4"/>
        <end position="473"/>
    </location>
</feature>
<proteinExistence type="inferred from homology"/>
<name>A0A437UQ06_ENTAV</name>
<dbReference type="SUPFAM" id="SSF53474">
    <property type="entry name" value="alpha/beta-Hydrolases"/>
    <property type="match status" value="1"/>
</dbReference>
<dbReference type="InterPro" id="IPR002018">
    <property type="entry name" value="CarbesteraseB"/>
</dbReference>
<reference evidence="6 7" key="1">
    <citation type="submission" date="2018-12" db="EMBL/GenBank/DDBJ databases">
        <title>A novel vanA-carrying plasmid in a clinical isolate of Enterococcus avium.</title>
        <authorList>
            <person name="Bernasconi O.J."/>
            <person name="Luzzaro F."/>
            <person name="Endimiani A."/>
        </authorList>
    </citation>
    <scope>NUCLEOTIDE SEQUENCE [LARGE SCALE GENOMIC DNA]</scope>
    <source>
        <strain evidence="6 7">LC0559/18</strain>
    </source>
</reference>
<evidence type="ECO:0000256" key="3">
    <source>
        <dbReference type="RuleBase" id="RU361235"/>
    </source>
</evidence>
<evidence type="ECO:0000313" key="6">
    <source>
        <dbReference type="EMBL" id="RVU95717.1"/>
    </source>
</evidence>
<feature type="region of interest" description="Disordered" evidence="4">
    <location>
        <begin position="59"/>
        <end position="80"/>
    </location>
</feature>
<gene>
    <name evidence="6" type="ORF">EK398_13165</name>
</gene>
<dbReference type="RefSeq" id="WP_127979303.1">
    <property type="nucleotide sequence ID" value="NZ_RYZS01000001.1"/>
</dbReference>
<dbReference type="EC" id="3.1.1.-" evidence="3"/>
<dbReference type="PANTHER" id="PTHR43918:SF4">
    <property type="entry name" value="CARBOXYLIC ESTER HYDROLASE"/>
    <property type="match status" value="1"/>
</dbReference>
<comment type="caution">
    <text evidence="6">The sequence shown here is derived from an EMBL/GenBank/DDBJ whole genome shotgun (WGS) entry which is preliminary data.</text>
</comment>
<dbReference type="EMBL" id="RYZS01000001">
    <property type="protein sequence ID" value="RVU95717.1"/>
    <property type="molecule type" value="Genomic_DNA"/>
</dbReference>
<organism evidence="6 7">
    <name type="scientific">Enterococcus avium</name>
    <name type="common">Streptococcus avium</name>
    <dbReference type="NCBI Taxonomy" id="33945"/>
    <lineage>
        <taxon>Bacteria</taxon>
        <taxon>Bacillati</taxon>
        <taxon>Bacillota</taxon>
        <taxon>Bacilli</taxon>
        <taxon>Lactobacillales</taxon>
        <taxon>Enterococcaceae</taxon>
        <taxon>Enterococcus</taxon>
    </lineage>
</organism>
<dbReference type="AlphaFoldDB" id="A0A437UQ06"/>
<dbReference type="InterPro" id="IPR019826">
    <property type="entry name" value="Carboxylesterase_B_AS"/>
</dbReference>